<keyword evidence="2" id="KW-1185">Reference proteome</keyword>
<proteinExistence type="predicted"/>
<comment type="caution">
    <text evidence="1">The sequence shown here is derived from an EMBL/GenBank/DDBJ whole genome shotgun (WGS) entry which is preliminary data.</text>
</comment>
<sequence>MKLTSAFAILAATIASASAQSAGATIGQDLCCATNQERAQAGLPALKWTPALDLSSQRHCDYQRSTGKMDHFEAVGSATYGLGGRLSLAGFEFSTAGENLGKKFTSVSGVTTAWMNSPGHKANIMGKTFTVCGGAVASPGGYYTINYASPMDSDDSSKYYTLQCSGPKSNGAYVGAAPVAHNAKPTSSAAPVVVIPASTSYAAAKPTVVARPVVVKPVVVKPVATTPAAAKPVVVVKPTATTPAAAKPVATTPAAVNPVTTAPVVVVKPAPNTVIPVGKCKRVPKGSIAAGKCKACKKCGTNSSPFRR</sequence>
<evidence type="ECO:0000313" key="2">
    <source>
        <dbReference type="Proteomes" id="UP001150581"/>
    </source>
</evidence>
<reference evidence="1" key="1">
    <citation type="submission" date="2022-07" db="EMBL/GenBank/DDBJ databases">
        <title>Phylogenomic reconstructions and comparative analyses of Kickxellomycotina fungi.</title>
        <authorList>
            <person name="Reynolds N.K."/>
            <person name="Stajich J.E."/>
            <person name="Barry K."/>
            <person name="Grigoriev I.V."/>
            <person name="Crous P."/>
            <person name="Smith M.E."/>
        </authorList>
    </citation>
    <scope>NUCLEOTIDE SEQUENCE</scope>
    <source>
        <strain evidence="1">Benny 63K</strain>
    </source>
</reference>
<dbReference type="Proteomes" id="UP001150581">
    <property type="component" value="Unassembled WGS sequence"/>
</dbReference>
<evidence type="ECO:0000313" key="1">
    <source>
        <dbReference type="EMBL" id="KAJ1900195.1"/>
    </source>
</evidence>
<accession>A0ACC1ISN8</accession>
<protein>
    <submittedName>
        <fullName evidence="1">Uncharacterized protein</fullName>
    </submittedName>
</protein>
<gene>
    <name evidence="1" type="ORF">LPJ66_001630</name>
</gene>
<name>A0ACC1ISN8_9FUNG</name>
<organism evidence="1 2">
    <name type="scientific">Kickxella alabastrina</name>
    <dbReference type="NCBI Taxonomy" id="61397"/>
    <lineage>
        <taxon>Eukaryota</taxon>
        <taxon>Fungi</taxon>
        <taxon>Fungi incertae sedis</taxon>
        <taxon>Zoopagomycota</taxon>
        <taxon>Kickxellomycotina</taxon>
        <taxon>Kickxellomycetes</taxon>
        <taxon>Kickxellales</taxon>
        <taxon>Kickxellaceae</taxon>
        <taxon>Kickxella</taxon>
    </lineage>
</organism>
<dbReference type="EMBL" id="JANBPG010000096">
    <property type="protein sequence ID" value="KAJ1900195.1"/>
    <property type="molecule type" value="Genomic_DNA"/>
</dbReference>